<organism evidence="2 3">
    <name type="scientific">Capsicum annuum</name>
    <name type="common">Capsicum pepper</name>
    <dbReference type="NCBI Taxonomy" id="4072"/>
    <lineage>
        <taxon>Eukaryota</taxon>
        <taxon>Viridiplantae</taxon>
        <taxon>Streptophyta</taxon>
        <taxon>Embryophyta</taxon>
        <taxon>Tracheophyta</taxon>
        <taxon>Spermatophyta</taxon>
        <taxon>Magnoliopsida</taxon>
        <taxon>eudicotyledons</taxon>
        <taxon>Gunneridae</taxon>
        <taxon>Pentapetalae</taxon>
        <taxon>asterids</taxon>
        <taxon>lamiids</taxon>
        <taxon>Solanales</taxon>
        <taxon>Solanaceae</taxon>
        <taxon>Solanoideae</taxon>
        <taxon>Capsiceae</taxon>
        <taxon>Capsicum</taxon>
    </lineage>
</organism>
<reference evidence="2 3" key="2">
    <citation type="journal article" date="2017" name="Genome Biol.">
        <title>New reference genome sequences of hot pepper reveal the massive evolution of plant disease-resistance genes by retroduplication.</title>
        <authorList>
            <person name="Kim S."/>
            <person name="Park J."/>
            <person name="Yeom S.I."/>
            <person name="Kim Y.M."/>
            <person name="Seo E."/>
            <person name="Kim K.T."/>
            <person name="Kim M.S."/>
            <person name="Lee J.M."/>
            <person name="Cheong K."/>
            <person name="Shin H.S."/>
            <person name="Kim S.B."/>
            <person name="Han K."/>
            <person name="Lee J."/>
            <person name="Park M."/>
            <person name="Lee H.A."/>
            <person name="Lee H.Y."/>
            <person name="Lee Y."/>
            <person name="Oh S."/>
            <person name="Lee J.H."/>
            <person name="Choi E."/>
            <person name="Choi E."/>
            <person name="Lee S.E."/>
            <person name="Jeon J."/>
            <person name="Kim H."/>
            <person name="Choi G."/>
            <person name="Song H."/>
            <person name="Lee J."/>
            <person name="Lee S.C."/>
            <person name="Kwon J.K."/>
            <person name="Lee H.Y."/>
            <person name="Koo N."/>
            <person name="Hong Y."/>
            <person name="Kim R.W."/>
            <person name="Kang W.H."/>
            <person name="Huh J.H."/>
            <person name="Kang B.C."/>
            <person name="Yang T.J."/>
            <person name="Lee Y.H."/>
            <person name="Bennetzen J.L."/>
            <person name="Choi D."/>
        </authorList>
    </citation>
    <scope>NUCLEOTIDE SEQUENCE [LARGE SCALE GENOMIC DNA]</scope>
    <source>
        <strain evidence="3">cv. CM334</strain>
    </source>
</reference>
<proteinExistence type="predicted"/>
<sequence length="216" mass="24880">MIAGTKVYLFKSIPKSWNNIISDNEFKRTHRDQSKALGRENLVLHKSSTNEFEFRDLESSQLVLMAKEVFTPEKFRKATVLSSCDGLLLLKNPTAYKTYVLWNPSTREYQTLTCPYFNYKGKVRVPNACGLCYDSSVDDYKVILIYKSSYALYSLNNDCWARKQISLRELPLPDFVREGNWFGLTTLKSCLSFYGGNDKSLVLDIWIWNVMEAGNG</sequence>
<protein>
    <recommendedName>
        <fullName evidence="1">F-box associated beta-propeller type 1 domain-containing protein</fullName>
    </recommendedName>
</protein>
<evidence type="ECO:0000259" key="1">
    <source>
        <dbReference type="Pfam" id="PF07734"/>
    </source>
</evidence>
<comment type="caution">
    <text evidence="2">The sequence shown here is derived from an EMBL/GenBank/DDBJ whole genome shotgun (WGS) entry which is preliminary data.</text>
</comment>
<dbReference type="PANTHER" id="PTHR31672">
    <property type="entry name" value="BNACNNG10540D PROTEIN"/>
    <property type="match status" value="1"/>
</dbReference>
<dbReference type="PANTHER" id="PTHR31672:SF13">
    <property type="entry name" value="F-BOX PROTEIN CPR30-LIKE"/>
    <property type="match status" value="1"/>
</dbReference>
<dbReference type="Pfam" id="PF07734">
    <property type="entry name" value="FBA_1"/>
    <property type="match status" value="1"/>
</dbReference>
<gene>
    <name evidence="2" type="ORF">T459_07434</name>
</gene>
<dbReference type="Proteomes" id="UP000222542">
    <property type="component" value="Unassembled WGS sequence"/>
</dbReference>
<feature type="domain" description="F-box associated beta-propeller type 1" evidence="1">
    <location>
        <begin position="78"/>
        <end position="162"/>
    </location>
</feature>
<keyword evidence="3" id="KW-1185">Reference proteome</keyword>
<evidence type="ECO:0000313" key="3">
    <source>
        <dbReference type="Proteomes" id="UP000222542"/>
    </source>
</evidence>
<evidence type="ECO:0000313" key="2">
    <source>
        <dbReference type="EMBL" id="PHT85328.1"/>
    </source>
</evidence>
<reference evidence="2 3" key="1">
    <citation type="journal article" date="2014" name="Nat. Genet.">
        <title>Genome sequence of the hot pepper provides insights into the evolution of pungency in Capsicum species.</title>
        <authorList>
            <person name="Kim S."/>
            <person name="Park M."/>
            <person name="Yeom S.I."/>
            <person name="Kim Y.M."/>
            <person name="Lee J.M."/>
            <person name="Lee H.A."/>
            <person name="Seo E."/>
            <person name="Choi J."/>
            <person name="Cheong K."/>
            <person name="Kim K.T."/>
            <person name="Jung K."/>
            <person name="Lee G.W."/>
            <person name="Oh S.K."/>
            <person name="Bae C."/>
            <person name="Kim S.B."/>
            <person name="Lee H.Y."/>
            <person name="Kim S.Y."/>
            <person name="Kim M.S."/>
            <person name="Kang B.C."/>
            <person name="Jo Y.D."/>
            <person name="Yang H.B."/>
            <person name="Jeong H.J."/>
            <person name="Kang W.H."/>
            <person name="Kwon J.K."/>
            <person name="Shin C."/>
            <person name="Lim J.Y."/>
            <person name="Park J.H."/>
            <person name="Huh J.H."/>
            <person name="Kim J.S."/>
            <person name="Kim B.D."/>
            <person name="Cohen O."/>
            <person name="Paran I."/>
            <person name="Suh M.C."/>
            <person name="Lee S.B."/>
            <person name="Kim Y.K."/>
            <person name="Shin Y."/>
            <person name="Noh S.J."/>
            <person name="Park J."/>
            <person name="Seo Y.S."/>
            <person name="Kwon S.Y."/>
            <person name="Kim H.A."/>
            <person name="Park J.M."/>
            <person name="Kim H.J."/>
            <person name="Choi S.B."/>
            <person name="Bosland P.W."/>
            <person name="Reeves G."/>
            <person name="Jo S.H."/>
            <person name="Lee B.W."/>
            <person name="Cho H.T."/>
            <person name="Choi H.S."/>
            <person name="Lee M.S."/>
            <person name="Yu Y."/>
            <person name="Do Choi Y."/>
            <person name="Park B.S."/>
            <person name="van Deynze A."/>
            <person name="Ashrafi H."/>
            <person name="Hill T."/>
            <person name="Kim W.T."/>
            <person name="Pai H.S."/>
            <person name="Ahn H.K."/>
            <person name="Yeam I."/>
            <person name="Giovannoni J.J."/>
            <person name="Rose J.K."/>
            <person name="Sorensen I."/>
            <person name="Lee S.J."/>
            <person name="Kim R.W."/>
            <person name="Choi I.Y."/>
            <person name="Choi B.S."/>
            <person name="Lim J.S."/>
            <person name="Lee Y.H."/>
            <person name="Choi D."/>
        </authorList>
    </citation>
    <scope>NUCLEOTIDE SEQUENCE [LARGE SCALE GENOMIC DNA]</scope>
    <source>
        <strain evidence="3">cv. CM334</strain>
    </source>
</reference>
<name>A0A2G2ZTL7_CAPAN</name>
<accession>A0A2G2ZTL7</accession>
<dbReference type="InterPro" id="IPR050796">
    <property type="entry name" value="SCF_F-box_component"/>
</dbReference>
<dbReference type="InterPro" id="IPR006527">
    <property type="entry name" value="F-box-assoc_dom_typ1"/>
</dbReference>
<dbReference type="EMBL" id="AYRZ02000003">
    <property type="protein sequence ID" value="PHT85328.1"/>
    <property type="molecule type" value="Genomic_DNA"/>
</dbReference>
<dbReference type="Gramene" id="PHT85328">
    <property type="protein sequence ID" value="PHT85328"/>
    <property type="gene ID" value="T459_07434"/>
</dbReference>
<dbReference type="AlphaFoldDB" id="A0A2G2ZTL7"/>